<sequence>MEIWRFFFDLLSFFHTLKSSSIHHFSMKKTQIYILYILLSLGIILNLAPLSFAGVQNIPGEGDLRSVSAGPISWGDSLDKLQTGGLKILHSVKVVISFLAVIFIVYAGTMMVVAMGDEKVISTQKRQLMYSLIAFLFVNIPGEIYTLFARKQVSSVTQNLSGSYTDSVTSGSNIFINFFEWNSTVENGVLSFFRVGIIGAAVFMFTLAAFKLITSGGSEEKIKEAKGRILYGTLWLIFLGVIQWWIQVAYSGDIGRGQGIFAQLSNL</sequence>
<feature type="non-terminal residue" evidence="2">
    <location>
        <position position="267"/>
    </location>
</feature>
<dbReference type="EMBL" id="AMFJ01034066">
    <property type="protein sequence ID" value="EKD30405.1"/>
    <property type="molecule type" value="Genomic_DNA"/>
</dbReference>
<evidence type="ECO:0000313" key="2">
    <source>
        <dbReference type="EMBL" id="EKD30405.1"/>
    </source>
</evidence>
<feature type="transmembrane region" description="Helical" evidence="1">
    <location>
        <begin position="33"/>
        <end position="55"/>
    </location>
</feature>
<keyword evidence="1" id="KW-0812">Transmembrane</keyword>
<keyword evidence="1" id="KW-1133">Transmembrane helix</keyword>
<feature type="transmembrane region" description="Helical" evidence="1">
    <location>
        <begin position="94"/>
        <end position="116"/>
    </location>
</feature>
<feature type="transmembrane region" description="Helical" evidence="1">
    <location>
        <begin position="229"/>
        <end position="246"/>
    </location>
</feature>
<evidence type="ECO:0000256" key="1">
    <source>
        <dbReference type="SAM" id="Phobius"/>
    </source>
</evidence>
<dbReference type="AlphaFoldDB" id="K1XJ60"/>
<protein>
    <submittedName>
        <fullName evidence="2">Uncharacterized protein</fullName>
    </submittedName>
</protein>
<name>K1XJ60_9BACT</name>
<feature type="transmembrane region" description="Helical" evidence="1">
    <location>
        <begin position="128"/>
        <end position="148"/>
    </location>
</feature>
<proteinExistence type="predicted"/>
<gene>
    <name evidence="2" type="ORF">ACD_78C00066G0004</name>
</gene>
<keyword evidence="1" id="KW-0472">Membrane</keyword>
<reference evidence="2" key="1">
    <citation type="journal article" date="2012" name="Science">
        <title>Fermentation, hydrogen, and sulfur metabolism in multiple uncultivated bacterial phyla.</title>
        <authorList>
            <person name="Wrighton K.C."/>
            <person name="Thomas B.C."/>
            <person name="Sharon I."/>
            <person name="Miller C.S."/>
            <person name="Castelle C.J."/>
            <person name="VerBerkmoes N.C."/>
            <person name="Wilkins M.J."/>
            <person name="Hettich R.L."/>
            <person name="Lipton M.S."/>
            <person name="Williams K.H."/>
            <person name="Long P.E."/>
            <person name="Banfield J.F."/>
        </authorList>
    </citation>
    <scope>NUCLEOTIDE SEQUENCE [LARGE SCALE GENOMIC DNA]</scope>
</reference>
<comment type="caution">
    <text evidence="2">The sequence shown here is derived from an EMBL/GenBank/DDBJ whole genome shotgun (WGS) entry which is preliminary data.</text>
</comment>
<feature type="transmembrane region" description="Helical" evidence="1">
    <location>
        <begin position="189"/>
        <end position="208"/>
    </location>
</feature>
<accession>K1XJ60</accession>
<organism evidence="2">
    <name type="scientific">uncultured bacterium</name>
    <name type="common">gcode 4</name>
    <dbReference type="NCBI Taxonomy" id="1234023"/>
    <lineage>
        <taxon>Bacteria</taxon>
        <taxon>environmental samples</taxon>
    </lineage>
</organism>